<organism evidence="2 3">
    <name type="scientific">Hoyosella altamirensis</name>
    <dbReference type="NCBI Taxonomy" id="616997"/>
    <lineage>
        <taxon>Bacteria</taxon>
        <taxon>Bacillati</taxon>
        <taxon>Actinomycetota</taxon>
        <taxon>Actinomycetes</taxon>
        <taxon>Mycobacteriales</taxon>
        <taxon>Hoyosellaceae</taxon>
        <taxon>Hoyosella</taxon>
    </lineage>
</organism>
<feature type="transmembrane region" description="Helical" evidence="1">
    <location>
        <begin position="12"/>
        <end position="31"/>
    </location>
</feature>
<dbReference type="AlphaFoldDB" id="A0A839RQY6"/>
<dbReference type="PROSITE" id="PS51257">
    <property type="entry name" value="PROKAR_LIPOPROTEIN"/>
    <property type="match status" value="1"/>
</dbReference>
<proteinExistence type="predicted"/>
<evidence type="ECO:0000313" key="3">
    <source>
        <dbReference type="Proteomes" id="UP000567922"/>
    </source>
</evidence>
<dbReference type="InterPro" id="IPR021215">
    <property type="entry name" value="DUF2752"/>
</dbReference>
<name>A0A839RQY6_9ACTN</name>
<dbReference type="Pfam" id="PF10825">
    <property type="entry name" value="DUF2752"/>
    <property type="match status" value="1"/>
</dbReference>
<comment type="caution">
    <text evidence="2">The sequence shown here is derived from an EMBL/GenBank/DDBJ whole genome shotgun (WGS) entry which is preliminary data.</text>
</comment>
<gene>
    <name evidence="2" type="ORF">FHU29_003198</name>
</gene>
<keyword evidence="1" id="KW-0812">Transmembrane</keyword>
<dbReference type="EMBL" id="JACHWS010000003">
    <property type="protein sequence ID" value="MBB3038729.1"/>
    <property type="molecule type" value="Genomic_DNA"/>
</dbReference>
<sequence>MVRKAAQGHRRTIAGLVLAGGLGAGCVYLWAFSPHEPGSIYPPCPTKLFTGFDCPGCGALRMGHDLLRGDLAAAAHDNLFLLVLLPIGVAWGTWFGLQRRRGRRPALPVRSLITLVVIAVVWGVVRNLPGFPLIPGG</sequence>
<dbReference type="Proteomes" id="UP000567922">
    <property type="component" value="Unassembled WGS sequence"/>
</dbReference>
<feature type="transmembrane region" description="Helical" evidence="1">
    <location>
        <begin position="79"/>
        <end position="97"/>
    </location>
</feature>
<evidence type="ECO:0008006" key="4">
    <source>
        <dbReference type="Google" id="ProtNLM"/>
    </source>
</evidence>
<dbReference type="OrthoDB" id="5966662at2"/>
<keyword evidence="3" id="KW-1185">Reference proteome</keyword>
<accession>A0A839RQY6</accession>
<evidence type="ECO:0000256" key="1">
    <source>
        <dbReference type="SAM" id="Phobius"/>
    </source>
</evidence>
<keyword evidence="1" id="KW-0472">Membrane</keyword>
<reference evidence="2 3" key="1">
    <citation type="submission" date="2020-08" db="EMBL/GenBank/DDBJ databases">
        <title>Sequencing the genomes of 1000 actinobacteria strains.</title>
        <authorList>
            <person name="Klenk H.-P."/>
        </authorList>
    </citation>
    <scope>NUCLEOTIDE SEQUENCE [LARGE SCALE GENOMIC DNA]</scope>
    <source>
        <strain evidence="2 3">DSM 45258</strain>
    </source>
</reference>
<evidence type="ECO:0000313" key="2">
    <source>
        <dbReference type="EMBL" id="MBB3038729.1"/>
    </source>
</evidence>
<feature type="transmembrane region" description="Helical" evidence="1">
    <location>
        <begin position="109"/>
        <end position="125"/>
    </location>
</feature>
<keyword evidence="1" id="KW-1133">Transmembrane helix</keyword>
<protein>
    <recommendedName>
        <fullName evidence="4">DUF2752 domain-containing protein</fullName>
    </recommendedName>
</protein>